<evidence type="ECO:0000313" key="1">
    <source>
        <dbReference type="EMBL" id="KKO76062.1"/>
    </source>
</evidence>
<gene>
    <name evidence="1" type="ORF">AAJ76_700029865</name>
</gene>
<dbReference type="RefSeq" id="XP_024331804.1">
    <property type="nucleotide sequence ID" value="XM_024476276.1"/>
</dbReference>
<evidence type="ECO:0000313" key="2">
    <source>
        <dbReference type="Proteomes" id="UP000034350"/>
    </source>
</evidence>
<dbReference type="EMBL" id="JPQZ01000007">
    <property type="protein sequence ID" value="KKO76062.1"/>
    <property type="molecule type" value="Genomic_DNA"/>
</dbReference>
<organism evidence="1 2">
    <name type="scientific">Vairimorpha ceranae</name>
    <dbReference type="NCBI Taxonomy" id="40302"/>
    <lineage>
        <taxon>Eukaryota</taxon>
        <taxon>Fungi</taxon>
        <taxon>Fungi incertae sedis</taxon>
        <taxon>Microsporidia</taxon>
        <taxon>Nosematidae</taxon>
        <taxon>Vairimorpha</taxon>
    </lineage>
</organism>
<keyword evidence="2" id="KW-1185">Reference proteome</keyword>
<dbReference type="Proteomes" id="UP000034350">
    <property type="component" value="Unassembled WGS sequence"/>
</dbReference>
<dbReference type="VEuPathDB" id="MicrosporidiaDB:AAJ76_700029865"/>
<proteinExistence type="predicted"/>
<sequence>MSRKPFLYTGFCSTLAETGGRRVVNAVYKNAELEMWRCKEMRIKIQMVEGAFDACTMTSLLG</sequence>
<accession>A0A0F9YUD3</accession>
<dbReference type="AlphaFoldDB" id="A0A0F9YUD3"/>
<comment type="caution">
    <text evidence="1">The sequence shown here is derived from an EMBL/GenBank/DDBJ whole genome shotgun (WGS) entry which is preliminary data.</text>
</comment>
<dbReference type="GeneID" id="36321228"/>
<reference evidence="1 2" key="1">
    <citation type="journal article" date="2015" name="Environ. Microbiol.">
        <title>Genome analyses suggest the presence of polyploidy and recent human-driven expansions in eight global populations of the honeybee pathogen Nosema ceranae.</title>
        <authorList>
            <person name="Pelin A."/>
            <person name="Selman M."/>
            <person name="Aris-Brosou S."/>
            <person name="Farinelli L."/>
            <person name="Corradi N."/>
        </authorList>
    </citation>
    <scope>NUCLEOTIDE SEQUENCE [LARGE SCALE GENOMIC DNA]</scope>
    <source>
        <strain evidence="1 2">PA08 1199</strain>
    </source>
</reference>
<name>A0A0F9YUD3_9MICR</name>
<protein>
    <submittedName>
        <fullName evidence="1">Uncharacterized protein</fullName>
    </submittedName>
</protein>